<comment type="caution">
    <text evidence="2">The sequence shown here is derived from an EMBL/GenBank/DDBJ whole genome shotgun (WGS) entry which is preliminary data.</text>
</comment>
<evidence type="ECO:0000313" key="3">
    <source>
        <dbReference type="Proteomes" id="UP000002945"/>
    </source>
</evidence>
<accession>A9DX69</accession>
<feature type="compositionally biased region" description="Low complexity" evidence="1">
    <location>
        <begin position="1737"/>
        <end position="1768"/>
    </location>
</feature>
<reference evidence="2 3" key="1">
    <citation type="journal article" date="2011" name="J. Bacteriol.">
        <title>Genome sequence of the algicidal bacterium Kordia algicida OT-1.</title>
        <authorList>
            <person name="Lee H.S."/>
            <person name="Kang S.G."/>
            <person name="Kwon K.K."/>
            <person name="Lee J.H."/>
            <person name="Kim S.J."/>
        </authorList>
    </citation>
    <scope>NUCLEOTIDE SEQUENCE [LARGE SCALE GENOMIC DNA]</scope>
    <source>
        <strain evidence="2 3">OT-1</strain>
    </source>
</reference>
<organism evidence="2 3">
    <name type="scientific">Kordia algicida OT-1</name>
    <dbReference type="NCBI Taxonomy" id="391587"/>
    <lineage>
        <taxon>Bacteria</taxon>
        <taxon>Pseudomonadati</taxon>
        <taxon>Bacteroidota</taxon>
        <taxon>Flavobacteriia</taxon>
        <taxon>Flavobacteriales</taxon>
        <taxon>Flavobacteriaceae</taxon>
        <taxon>Kordia</taxon>
    </lineage>
</organism>
<dbReference type="EMBL" id="ABIB01000005">
    <property type="protein sequence ID" value="EDP95967.1"/>
    <property type="molecule type" value="Genomic_DNA"/>
</dbReference>
<protein>
    <submittedName>
        <fullName evidence="2">Uncharacterized protein</fullName>
    </submittedName>
</protein>
<name>A9DX69_9FLAO</name>
<sequence length="1941" mass="218454">MKTIEKKDPYLNILNTEGNIYEEFLPDQVLTHKNLNKVVNYFEDQDRVSRVYLIGVGIGCGMNIVSYSEDEIIIGQGVGITTDGDIIKTETRRFQYYSNLTDRAAYALFEGTQVYEIYEQEGAGRPLDEHPLSSFTTNVQGTLKDYIVLAYVENYTEDEGLCGGSGCDETGNKVYSNIKFLLTHKSNYAKLIAGDTIYRSHDVLAYYDSLPELCVPRLLLNSGNVNSGLSIHNQFKETFYLKEELKTAIKTIIERFNHRINFLHYGVNINEITNYIDTIFTVGQQNYIQYKYDLLKDLVDTYREIRELILHTKFECVANIKAFPKHLLLGTLDENLRMHRRHSFYPSPTVSQNDKNLLAIRALCIRFYNQLKEYKIPNPKTATIKATPSKSYEYKLSERSIPYYYQTRNALVSNWNPVSIQQRKPKNQLGYHVLKLKNIPCVQEPLKFSHLDKDFYRIEGHLGKDYRTALKRIRTLKKQYNLAFDVKAVSIGFPVKKVSIEDDKCDTKDYSILLNTWEQEFCCTAESAIEFFENYQYKNLGDNGTSTTKFPLLTAQLSGQTFELFNKSATTGKINLEKTSEKTINVNSSTQNPKNDSQAQYQNSISYAIDQAYSYAGTQNVSAVYLSNIALQIIDQLSNGDDVVPDDYFFYTESAVKIIASLREIKRLFIKSLDEIYNTEKWKALNDAIELLCSNVDQVLFKISKAGENSSFGSNTHDKMYEYYIYDLSKLCCLKERFSWLKTQIDDIRYSIYNKLILSHLIAKHPGLEHMGGVPKGGTFLMVYIGSVEEDLDGTTVLKPYNGEVLYDFALPYMCCSDCPPETIVYSEEPETTLAISKTKFCLPADEGQVDFIISPSDGVVTSLEGEGFIVETENGYAFDPTLVPDNLIGTTLTFLVDGKTPKTPVEICVFKFPTDITANYNSPEWSDAGISVNLSVTHESVPYAYNYTYMWKRANGSEIGTGTDLSAISFENVGTTFEETLIVTIGIENEPGVCEIDVEVPVNESRPVPEDIEVINTICYRLTETSPTWVPITVMPFGAFLTSPQEPSDGPSFIEITDEGNYFINPAKVPPTLAGEDIKFRVNGTLIENKSTVVAMLPAFVNRDEEGNALLPYEIVEWTSESVIINLLVRHQFESETYIEYRWIDLNNNNSEIGDSRIVENIEIPADGDMAGGMYRVEMRVSGLEDSCFVFFDIDISLNRPTLDIPRGICFPESIELSVGLDDNVTTSAATNLIQRISSVVTFESGNITNAEIGQPIQVFLNDSLVATTTIYKVPSQENVRANEEFVRWDGESVIVDLTANPRVPGVANPQNYLEIKWFDDQGNPIADEDLLGFRVPAPNGEVNVTFKVLVCVKPGLGLIHACEVEVPITINYTRPTFELERGYCFDDLNPIPEITIPVSPEDAEITSPFGSDLITPSNDGNSYVFNPSQIGDGRIGELLTFEIGGVEITSTTVYRIPNENEIFAEDVLLRWEDNDVVLNLTTTLNMPSVHNPEAYLDIKWFDNNGNLIENTAEHTIATNGSVITTYTVKVCVKPELMDTDPCETDSIPVEIRHSAPTPDTPENLGLIDKYCWKNGTTPLSVIITVDPNDFDITSPQEESPEQFLIRENGNYRFVPAQIPDSEIGNPIEFMIDDQIVDTTCVFKMPADESLVHDTNNSAVNNGQYLFRFIHDYGQRDYMNYRLVDIISGQTLTPVLPNPLTYRVQAEGGARSIRYNLQIRVDNLECVSSKTVTVTVPSNDGPTIPTDPIDPTGPTGPTNPGTGTTNPLGRLVCSTPYEERLNILRVPDDIVALKGLFENRGISDTVVEDILNPLQATYEKIKRSKNLNNDRISEINNLNRLRLDLDEKYITDIRFANSKDVFLKLDEVLELSSLELLRCVDNDNAASLMTGIISLSNLRNADYGDNSRSRINDDYLNTFDNKGDNIKNNLNNTYSITKGI</sequence>
<proteinExistence type="predicted"/>
<dbReference type="OrthoDB" id="596204at2"/>
<dbReference type="HOGENOM" id="CLU_234976_0_0_10"/>
<dbReference type="eggNOG" id="COG3291">
    <property type="taxonomic scope" value="Bacteria"/>
</dbReference>
<dbReference type="eggNOG" id="COG0419">
    <property type="taxonomic scope" value="Bacteria"/>
</dbReference>
<evidence type="ECO:0000256" key="1">
    <source>
        <dbReference type="SAM" id="MobiDB-lite"/>
    </source>
</evidence>
<dbReference type="STRING" id="391587.KAOT1_07358"/>
<dbReference type="Proteomes" id="UP000002945">
    <property type="component" value="Unassembled WGS sequence"/>
</dbReference>
<dbReference type="RefSeq" id="WP_007094038.1">
    <property type="nucleotide sequence ID" value="NZ_CP142125.1"/>
</dbReference>
<feature type="region of interest" description="Disordered" evidence="1">
    <location>
        <begin position="1737"/>
        <end position="1770"/>
    </location>
</feature>
<evidence type="ECO:0000313" key="2">
    <source>
        <dbReference type="EMBL" id="EDP95967.1"/>
    </source>
</evidence>
<gene>
    <name evidence="2" type="ORF">KAOT1_07358</name>
</gene>
<keyword evidence="3" id="KW-1185">Reference proteome</keyword>